<organism evidence="1">
    <name type="scientific">Lotharella vacuolata</name>
    <dbReference type="NCBI Taxonomy" id="74820"/>
    <lineage>
        <taxon>Eukaryota</taxon>
        <taxon>Sar</taxon>
        <taxon>Rhizaria</taxon>
        <taxon>Cercozoa</taxon>
        <taxon>Chlorarachniophyceae</taxon>
        <taxon>Lotharella</taxon>
    </lineage>
</organism>
<protein>
    <submittedName>
        <fullName evidence="1">Uncharacterized protein</fullName>
    </submittedName>
</protein>
<sequence>MFWCIIVNKEFLHYSSENIVTIFVKCFFRFSLKCLKKTFQRKVTKYTKSIILIPYWVGNSLLSKKICFLRLPSCFSLHFIKSLILNTEKMTIQKICFRFLHFGILSSLNSMYYKTFKLLRKIIFYRYQIILCNLRNH</sequence>
<accession>A0A0H5BJY5</accession>
<geneLocation type="nucleomorph" evidence="1"/>
<name>A0A0H5BJY5_9EUKA</name>
<reference evidence="1" key="1">
    <citation type="journal article" date="2015" name="Genome Biol. Evol.">
        <title>Nucleomorph Genome Sequences of Two Chlorarachniophytes, Amorphochlora amoebiformis and Lotharella vacuolata.</title>
        <authorList>
            <person name="Suzuki S."/>
            <person name="Shirato S."/>
            <person name="Hirakawa Y."/>
            <person name="Ishida K."/>
        </authorList>
    </citation>
    <scope>NUCLEOTIDE SEQUENCE</scope>
    <source>
        <strain evidence="1">CCMP240</strain>
    </source>
</reference>
<keyword evidence="1" id="KW-0542">Nucleomorph</keyword>
<evidence type="ECO:0000313" key="1">
    <source>
        <dbReference type="EMBL" id="BAS01450.1"/>
    </source>
</evidence>
<dbReference type="EMBL" id="AB996599">
    <property type="protein sequence ID" value="BAS01450.1"/>
    <property type="molecule type" value="Genomic_DNA"/>
</dbReference>
<proteinExistence type="predicted"/>
<dbReference type="AlphaFoldDB" id="A0A0H5BJY5"/>